<accession>A0A1D8IQK7</accession>
<evidence type="ECO:0000313" key="1">
    <source>
        <dbReference type="EMBL" id="AOU98741.1"/>
    </source>
</evidence>
<reference evidence="2" key="1">
    <citation type="submission" date="2016-09" db="EMBL/GenBank/DDBJ databases">
        <title>Acidihalobacter prosperus F5.</title>
        <authorList>
            <person name="Khaleque H.N."/>
            <person name="Ramsay J.P."/>
            <person name="Kaksonen A.H."/>
            <person name="Boxall N.J."/>
            <person name="Watkin E.L.J."/>
        </authorList>
    </citation>
    <scope>NUCLEOTIDE SEQUENCE [LARGE SCALE GENOMIC DNA]</scope>
    <source>
        <strain evidence="2">F5</strain>
    </source>
</reference>
<name>A0A1D8IQK7_9GAMM</name>
<protein>
    <submittedName>
        <fullName evidence="1">Uncharacterized protein</fullName>
    </submittedName>
</protein>
<dbReference type="AlphaFoldDB" id="A0A1D8IQK7"/>
<dbReference type="Proteomes" id="UP000095401">
    <property type="component" value="Chromosome"/>
</dbReference>
<evidence type="ECO:0000313" key="2">
    <source>
        <dbReference type="Proteomes" id="UP000095401"/>
    </source>
</evidence>
<proteinExistence type="predicted"/>
<organism evidence="1 2">
    <name type="scientific">Acidihalobacter yilgarnensis</name>
    <dbReference type="NCBI Taxonomy" id="2819280"/>
    <lineage>
        <taxon>Bacteria</taxon>
        <taxon>Pseudomonadati</taxon>
        <taxon>Pseudomonadota</taxon>
        <taxon>Gammaproteobacteria</taxon>
        <taxon>Chromatiales</taxon>
        <taxon>Ectothiorhodospiraceae</taxon>
        <taxon>Acidihalobacter</taxon>
    </lineage>
</organism>
<keyword evidence="2" id="KW-1185">Reference proteome</keyword>
<dbReference type="KEGG" id="aprs:BI364_12890"/>
<gene>
    <name evidence="1" type="ORF">BI364_12890</name>
</gene>
<dbReference type="EMBL" id="CP017415">
    <property type="protein sequence ID" value="AOU98741.1"/>
    <property type="molecule type" value="Genomic_DNA"/>
</dbReference>
<dbReference type="RefSeq" id="WP_070079098.1">
    <property type="nucleotide sequence ID" value="NZ_CP017415.1"/>
</dbReference>
<sequence length="126" mass="14778">MALSSHDLDKVHDVMRAFFNSRRVKTALDEFYELGITGWERWWQTELSRFMGNATDLIAEWNTECRFEIDKRSHSTQSSIAIDVGFRLKKHTLNQWHYVELKQKNDYRACIISMCEDVLKVCSAAG</sequence>